<gene>
    <name evidence="4" type="ORF">L596_014675</name>
</gene>
<dbReference type="AlphaFoldDB" id="A0A4U5NCK6"/>
<dbReference type="OrthoDB" id="5872847at2759"/>
<comment type="caution">
    <text evidence="4">The sequence shown here is derived from an EMBL/GenBank/DDBJ whole genome shotgun (WGS) entry which is preliminary data.</text>
</comment>
<evidence type="ECO:0000256" key="2">
    <source>
        <dbReference type="SAM" id="Phobius"/>
    </source>
</evidence>
<keyword evidence="2" id="KW-0812">Transmembrane</keyword>
<accession>A0A4U5NCK6</accession>
<name>A0A4U5NCK6_STECR</name>
<dbReference type="Proteomes" id="UP000298663">
    <property type="component" value="Unassembled WGS sequence"/>
</dbReference>
<evidence type="ECO:0000313" key="5">
    <source>
        <dbReference type="Proteomes" id="UP000298663"/>
    </source>
</evidence>
<feature type="region of interest" description="Disordered" evidence="1">
    <location>
        <begin position="471"/>
        <end position="523"/>
    </location>
</feature>
<evidence type="ECO:0000256" key="1">
    <source>
        <dbReference type="SAM" id="MobiDB-lite"/>
    </source>
</evidence>
<keyword evidence="2" id="KW-1133">Transmembrane helix</keyword>
<feature type="signal peptide" evidence="3">
    <location>
        <begin position="1"/>
        <end position="17"/>
    </location>
</feature>
<dbReference type="STRING" id="34508.A0A4U5NCK6"/>
<proteinExistence type="predicted"/>
<feature type="transmembrane region" description="Helical" evidence="2">
    <location>
        <begin position="332"/>
        <end position="356"/>
    </location>
</feature>
<evidence type="ECO:0000313" key="4">
    <source>
        <dbReference type="EMBL" id="TKR80629.1"/>
    </source>
</evidence>
<feature type="region of interest" description="Disordered" evidence="1">
    <location>
        <begin position="391"/>
        <end position="416"/>
    </location>
</feature>
<evidence type="ECO:0000256" key="3">
    <source>
        <dbReference type="SAM" id="SignalP"/>
    </source>
</evidence>
<keyword evidence="3" id="KW-0732">Signal</keyword>
<reference evidence="4 5" key="1">
    <citation type="journal article" date="2015" name="Genome Biol.">
        <title>Comparative genomics of Steinernema reveals deeply conserved gene regulatory networks.</title>
        <authorList>
            <person name="Dillman A.R."/>
            <person name="Macchietto M."/>
            <person name="Porter C.F."/>
            <person name="Rogers A."/>
            <person name="Williams B."/>
            <person name="Antoshechkin I."/>
            <person name="Lee M.M."/>
            <person name="Goodwin Z."/>
            <person name="Lu X."/>
            <person name="Lewis E.E."/>
            <person name="Goodrich-Blair H."/>
            <person name="Stock S.P."/>
            <person name="Adams B.J."/>
            <person name="Sternberg P.W."/>
            <person name="Mortazavi A."/>
        </authorList>
    </citation>
    <scope>NUCLEOTIDE SEQUENCE [LARGE SCALE GENOMIC DNA]</scope>
    <source>
        <strain evidence="4 5">ALL</strain>
    </source>
</reference>
<sequence>MVRKGVAVFFLFAVVLASNFCGASSSTEPTISCCAGTSGNYSTCSGSVCVTSILKLEGNDSKEKRYCAPPIDRSLGCHDSSGALHKHRICYCAKDYCNADQYNNPRRDPKQVDVEICRSVDSGASPFFNDPLATLITILAVLRGSSSPAAPSAAPLSATTLRANRALLTIASDRSVRRRCTKKASSQNSKSPSPSFRLQLGLITPVVNPSRVLYLLFFAAETRLGVSRISPEAATAISAESTSLSRLVSGFCAAAAASRQYKLRDLQPGMEIALQDKSNGILYEGYHDEFIQCIFEDGDIAGRNERYEFRCDSHLACCGRSCCVPQEATIPLWLMIVLIFLAVLMLLAILAALAWMCSRRKPKAPKPKKVYHSNLQSGGYRAVRQIDDDQHVLGGAGGRDDSYGSHGDNYSTLNRQSMSGYGNRAYNAYDKTPDYDVRQHSSANTAGALRVSSQEGDNAISPYQGRQYSQSTVEGEFPPPPPPMTAQRGFFAPPRARHGVHETFEESYKEEIQMERSDSREYL</sequence>
<keyword evidence="5" id="KW-1185">Reference proteome</keyword>
<feature type="compositionally biased region" description="Basic and acidic residues" evidence="1">
    <location>
        <begin position="499"/>
        <end position="523"/>
    </location>
</feature>
<reference evidence="4 5" key="2">
    <citation type="journal article" date="2019" name="G3 (Bethesda)">
        <title>Hybrid Assembly of the Genome of the Entomopathogenic Nematode Steinernema carpocapsae Identifies the X-Chromosome.</title>
        <authorList>
            <person name="Serra L."/>
            <person name="Macchietto M."/>
            <person name="Macias-Munoz A."/>
            <person name="McGill C.J."/>
            <person name="Rodriguez I.M."/>
            <person name="Rodriguez B."/>
            <person name="Murad R."/>
            <person name="Mortazavi A."/>
        </authorList>
    </citation>
    <scope>NUCLEOTIDE SEQUENCE [LARGE SCALE GENOMIC DNA]</scope>
    <source>
        <strain evidence="4 5">ALL</strain>
    </source>
</reference>
<feature type="chain" id="PRO_5021024747" description="CX domain-containing protein" evidence="3">
    <location>
        <begin position="18"/>
        <end position="523"/>
    </location>
</feature>
<evidence type="ECO:0008006" key="6">
    <source>
        <dbReference type="Google" id="ProtNLM"/>
    </source>
</evidence>
<organism evidence="4 5">
    <name type="scientific">Steinernema carpocapsae</name>
    <name type="common">Entomopathogenic nematode</name>
    <dbReference type="NCBI Taxonomy" id="34508"/>
    <lineage>
        <taxon>Eukaryota</taxon>
        <taxon>Metazoa</taxon>
        <taxon>Ecdysozoa</taxon>
        <taxon>Nematoda</taxon>
        <taxon>Chromadorea</taxon>
        <taxon>Rhabditida</taxon>
        <taxon>Tylenchina</taxon>
        <taxon>Panagrolaimomorpha</taxon>
        <taxon>Strongyloidoidea</taxon>
        <taxon>Steinernematidae</taxon>
        <taxon>Steinernema</taxon>
    </lineage>
</organism>
<keyword evidence="2" id="KW-0472">Membrane</keyword>
<protein>
    <recommendedName>
        <fullName evidence="6">CX domain-containing protein</fullName>
    </recommendedName>
</protein>
<dbReference type="EMBL" id="AZBU02000004">
    <property type="protein sequence ID" value="TKR80629.1"/>
    <property type="molecule type" value="Genomic_DNA"/>
</dbReference>